<dbReference type="PROSITE" id="PS50103">
    <property type="entry name" value="ZF_C3H1"/>
    <property type="match status" value="1"/>
</dbReference>
<comment type="catalytic activity">
    <reaction evidence="1">
        <text>[E2 ubiquitin-conjugating enzyme]-S-ubiquitinyl-L-cysteine + [acceptor protein]-L-lysine = [E2 ubiquitin-conjugating enzyme]-L-cysteine + [acceptor protein]-N(6)-ubiquitinyl-L-lysine.</text>
        <dbReference type="EC" id="2.3.2.31"/>
    </reaction>
</comment>
<feature type="chain" id="PRO_5012700537" description="RBR-type E3 ubiquitin transferase" evidence="12">
    <location>
        <begin position="16"/>
        <end position="1138"/>
    </location>
</feature>
<organism evidence="16 17">
    <name type="scientific">Agaricus bisporus var. burnettii (strain JB137-S8 / ATCC MYA-4627 / FGSC 10392)</name>
    <name type="common">White button mushroom</name>
    <dbReference type="NCBI Taxonomy" id="597362"/>
    <lineage>
        <taxon>Eukaryota</taxon>
        <taxon>Fungi</taxon>
        <taxon>Dikarya</taxon>
        <taxon>Basidiomycota</taxon>
        <taxon>Agaricomycotina</taxon>
        <taxon>Agaricomycetes</taxon>
        <taxon>Agaricomycetidae</taxon>
        <taxon>Agaricales</taxon>
        <taxon>Agaricineae</taxon>
        <taxon>Agaricaceae</taxon>
        <taxon>Agaricus</taxon>
    </lineage>
</organism>
<keyword evidence="8 9" id="KW-0862">Zinc</keyword>
<dbReference type="HOGENOM" id="CLU_004235_0_0_1"/>
<evidence type="ECO:0000259" key="15">
    <source>
        <dbReference type="PROSITE" id="PS51873"/>
    </source>
</evidence>
<dbReference type="STRING" id="597362.K5X3K5"/>
<feature type="coiled-coil region" evidence="10">
    <location>
        <begin position="1043"/>
        <end position="1090"/>
    </location>
</feature>
<evidence type="ECO:0000256" key="6">
    <source>
        <dbReference type="ARBA" id="ARBA00022771"/>
    </source>
</evidence>
<dbReference type="SUPFAM" id="SSF57850">
    <property type="entry name" value="RING/U-box"/>
    <property type="match status" value="3"/>
</dbReference>
<feature type="zinc finger region" description="C3H1-type" evidence="9">
    <location>
        <begin position="132"/>
        <end position="159"/>
    </location>
</feature>
<dbReference type="InterPro" id="IPR017907">
    <property type="entry name" value="Znf_RING_CS"/>
</dbReference>
<evidence type="ECO:0000256" key="12">
    <source>
        <dbReference type="SAM" id="SignalP"/>
    </source>
</evidence>
<name>K5X3K5_AGABU</name>
<dbReference type="PANTHER" id="PTHR11685">
    <property type="entry name" value="RBR FAMILY RING FINGER AND IBR DOMAIN-CONTAINING"/>
    <property type="match status" value="1"/>
</dbReference>
<dbReference type="InterPro" id="IPR036855">
    <property type="entry name" value="Znf_CCCH_sf"/>
</dbReference>
<dbReference type="InterPro" id="IPR044066">
    <property type="entry name" value="TRIAD_supradom"/>
</dbReference>
<dbReference type="eggNOG" id="KOG1812">
    <property type="taxonomic scope" value="Eukaryota"/>
</dbReference>
<evidence type="ECO:0000313" key="16">
    <source>
        <dbReference type="EMBL" id="EKM77748.1"/>
    </source>
</evidence>
<dbReference type="GeneID" id="18822481"/>
<dbReference type="EMBL" id="JH971394">
    <property type="protein sequence ID" value="EKM77748.1"/>
    <property type="molecule type" value="Genomic_DNA"/>
</dbReference>
<keyword evidence="4 9" id="KW-0479">Metal-binding</keyword>
<dbReference type="CDD" id="cd20335">
    <property type="entry name" value="BRcat_RBR"/>
    <property type="match status" value="1"/>
</dbReference>
<dbReference type="OMA" id="QDQGSWC"/>
<evidence type="ECO:0000256" key="4">
    <source>
        <dbReference type="ARBA" id="ARBA00022723"/>
    </source>
</evidence>
<accession>K5X3K5</accession>
<evidence type="ECO:0000256" key="8">
    <source>
        <dbReference type="ARBA" id="ARBA00022833"/>
    </source>
</evidence>
<evidence type="ECO:0000256" key="9">
    <source>
        <dbReference type="PROSITE-ProRule" id="PRU00723"/>
    </source>
</evidence>
<dbReference type="GO" id="GO:0016567">
    <property type="term" value="P:protein ubiquitination"/>
    <property type="evidence" value="ECO:0007669"/>
    <property type="project" value="InterPro"/>
</dbReference>
<keyword evidence="17" id="KW-1185">Reference proteome</keyword>
<dbReference type="Pfam" id="PF00097">
    <property type="entry name" value="zf-C3HC4"/>
    <property type="match status" value="1"/>
</dbReference>
<dbReference type="Gene3D" id="3.30.40.10">
    <property type="entry name" value="Zinc/RING finger domain, C3HC4 (zinc finger)"/>
    <property type="match status" value="1"/>
</dbReference>
<dbReference type="InterPro" id="IPR002867">
    <property type="entry name" value="IBR_dom"/>
</dbReference>
<evidence type="ECO:0000313" key="17">
    <source>
        <dbReference type="Proteomes" id="UP000008493"/>
    </source>
</evidence>
<evidence type="ECO:0000259" key="13">
    <source>
        <dbReference type="PROSITE" id="PS50089"/>
    </source>
</evidence>
<keyword evidence="7" id="KW-0833">Ubl conjugation pathway</keyword>
<evidence type="ECO:0000256" key="10">
    <source>
        <dbReference type="SAM" id="Coils"/>
    </source>
</evidence>
<gene>
    <name evidence="16" type="ORF">AGABI1DRAFT_107923</name>
</gene>
<keyword evidence="12" id="KW-0732">Signal</keyword>
<feature type="signal peptide" evidence="12">
    <location>
        <begin position="1"/>
        <end position="15"/>
    </location>
</feature>
<dbReference type="InterPro" id="IPR041367">
    <property type="entry name" value="Znf-CCCH_4"/>
</dbReference>
<dbReference type="Gene3D" id="1.20.120.1750">
    <property type="match status" value="1"/>
</dbReference>
<dbReference type="PROSITE" id="PS50089">
    <property type="entry name" value="ZF_RING_2"/>
    <property type="match status" value="1"/>
</dbReference>
<feature type="domain" description="RING-type" evidence="13">
    <location>
        <begin position="770"/>
        <end position="811"/>
    </location>
</feature>
<dbReference type="EC" id="2.3.2.31" evidence="2"/>
<dbReference type="Pfam" id="PF01485">
    <property type="entry name" value="IBR"/>
    <property type="match status" value="1"/>
</dbReference>
<dbReference type="KEGG" id="abp:AGABI1DRAFT107923"/>
<dbReference type="RefSeq" id="XP_007331600.1">
    <property type="nucleotide sequence ID" value="XM_007331538.1"/>
</dbReference>
<evidence type="ECO:0000256" key="7">
    <source>
        <dbReference type="ARBA" id="ARBA00022786"/>
    </source>
</evidence>
<dbReference type="InterPro" id="IPR001841">
    <property type="entry name" value="Znf_RING"/>
</dbReference>
<dbReference type="OrthoDB" id="1431934at2759"/>
<feature type="region of interest" description="Disordered" evidence="11">
    <location>
        <begin position="99"/>
        <end position="125"/>
    </location>
</feature>
<reference evidence="17" key="1">
    <citation type="journal article" date="2012" name="Proc. Natl. Acad. Sci. U.S.A.">
        <title>Genome sequence of the button mushroom Agaricus bisporus reveals mechanisms governing adaptation to a humic-rich ecological niche.</title>
        <authorList>
            <person name="Morin E."/>
            <person name="Kohler A."/>
            <person name="Baker A.R."/>
            <person name="Foulongne-Oriol M."/>
            <person name="Lombard V."/>
            <person name="Nagy L.G."/>
            <person name="Ohm R.A."/>
            <person name="Patyshakuliyeva A."/>
            <person name="Brun A."/>
            <person name="Aerts A.L."/>
            <person name="Bailey A.M."/>
            <person name="Billette C."/>
            <person name="Coutinho P.M."/>
            <person name="Deakin G."/>
            <person name="Doddapaneni H."/>
            <person name="Floudas D."/>
            <person name="Grimwood J."/>
            <person name="Hilden K."/>
            <person name="Kuees U."/>
            <person name="LaButti K.M."/>
            <person name="Lapidus A."/>
            <person name="Lindquist E.A."/>
            <person name="Lucas S.M."/>
            <person name="Murat C."/>
            <person name="Riley R.W."/>
            <person name="Salamov A.A."/>
            <person name="Schmutz J."/>
            <person name="Subramanian V."/>
            <person name="Woesten H.A.B."/>
            <person name="Xu J."/>
            <person name="Eastwood D.C."/>
            <person name="Foster G.D."/>
            <person name="Sonnenberg A.S."/>
            <person name="Cullen D."/>
            <person name="de Vries R.P."/>
            <person name="Lundell T."/>
            <person name="Hibbett D.S."/>
            <person name="Henrissat B."/>
            <person name="Burton K.S."/>
            <person name="Kerrigan R.W."/>
            <person name="Challen M.P."/>
            <person name="Grigoriev I.V."/>
            <person name="Martin F."/>
        </authorList>
    </citation>
    <scope>NUCLEOTIDE SEQUENCE [LARGE SCALE GENOMIC DNA]</scope>
    <source>
        <strain evidence="17">JB137-S8 / ATCC MYA-4627 / FGSC 10392</strain>
    </source>
</reference>
<dbReference type="InterPro" id="IPR000571">
    <property type="entry name" value="Znf_CCCH"/>
</dbReference>
<dbReference type="SUPFAM" id="SSF90229">
    <property type="entry name" value="CCCH zinc finger"/>
    <property type="match status" value="1"/>
</dbReference>
<evidence type="ECO:0000256" key="3">
    <source>
        <dbReference type="ARBA" id="ARBA00022679"/>
    </source>
</evidence>
<evidence type="ECO:0000256" key="1">
    <source>
        <dbReference type="ARBA" id="ARBA00001798"/>
    </source>
</evidence>
<dbReference type="Gene3D" id="4.10.1000.10">
    <property type="entry name" value="Zinc finger, CCCH-type"/>
    <property type="match status" value="1"/>
</dbReference>
<keyword evidence="3" id="KW-0808">Transferase</keyword>
<dbReference type="PROSITE" id="PS51873">
    <property type="entry name" value="TRIAD"/>
    <property type="match status" value="1"/>
</dbReference>
<evidence type="ECO:0000259" key="14">
    <source>
        <dbReference type="PROSITE" id="PS50103"/>
    </source>
</evidence>
<dbReference type="InterPro" id="IPR031127">
    <property type="entry name" value="E3_UB_ligase_RBR"/>
</dbReference>
<keyword evidence="5" id="KW-0677">Repeat</keyword>
<evidence type="ECO:0000256" key="5">
    <source>
        <dbReference type="ARBA" id="ARBA00022737"/>
    </source>
</evidence>
<dbReference type="PROSITE" id="PS00518">
    <property type="entry name" value="ZF_RING_1"/>
    <property type="match status" value="1"/>
</dbReference>
<dbReference type="GO" id="GO:0061630">
    <property type="term" value="F:ubiquitin protein ligase activity"/>
    <property type="evidence" value="ECO:0007669"/>
    <property type="project" value="UniProtKB-EC"/>
</dbReference>
<keyword evidence="10" id="KW-0175">Coiled coil</keyword>
<dbReference type="AlphaFoldDB" id="K5X3K5"/>
<dbReference type="InterPro" id="IPR013083">
    <property type="entry name" value="Znf_RING/FYVE/PHD"/>
</dbReference>
<dbReference type="Pfam" id="PF18044">
    <property type="entry name" value="zf-CCCH_4"/>
    <property type="match status" value="1"/>
</dbReference>
<dbReference type="Proteomes" id="UP000008493">
    <property type="component" value="Unassembled WGS sequence"/>
</dbReference>
<feature type="domain" description="C3H1-type" evidence="14">
    <location>
        <begin position="132"/>
        <end position="159"/>
    </location>
</feature>
<dbReference type="GO" id="GO:0008270">
    <property type="term" value="F:zinc ion binding"/>
    <property type="evidence" value="ECO:0007669"/>
    <property type="project" value="UniProtKB-KW"/>
</dbReference>
<dbReference type="SMART" id="SM00647">
    <property type="entry name" value="IBR"/>
    <property type="match status" value="1"/>
</dbReference>
<feature type="domain" description="RING-type" evidence="15">
    <location>
        <begin position="766"/>
        <end position="979"/>
    </location>
</feature>
<proteinExistence type="predicted"/>
<dbReference type="InterPro" id="IPR018957">
    <property type="entry name" value="Znf_C3HC4_RING-type"/>
</dbReference>
<dbReference type="InParanoid" id="K5X3K5"/>
<keyword evidence="6 9" id="KW-0863">Zinc-finger</keyword>
<evidence type="ECO:0000256" key="11">
    <source>
        <dbReference type="SAM" id="MobiDB-lite"/>
    </source>
</evidence>
<sequence>MCVMLLLQWIGVIQQWGKLQHLLLWVPSGVKNHSAKSAWLRRSPNRLLLGSTTPEIWFKERWRSRRNNSAEIISEENVYMGTSAGFFIVFAPSGDRLTNDTSGLEDRSSNTPSSTSSQGVRREENSGIKLLARVNKPCRLWQGGSCTWGDKCRFRHDAEYWLILLIQKEPPVITQGGDTTMVPNRVGDTQSADIVVRPAPTGNTPQTGERYHVRKTRIGFSFKEQAAAAAVRQERRLQLAREKEAKEAERIGQRRKQEEVWAEEATVTIQKVILNSFVQFEAGLTIQRVICGFEASQILIKNLPLDVQRSGIIALFTQQGVDPNDLAILRTDTVDGHLQATVLSRATDVGDIAMSLDGIEFRDENLEFVVCERNSDGRTMGSSDRDFYLLTISFPKPSLTMVVRYPDIGIFEAGGNKRKLNGKVFNGQRIRAELMADGLDEDSYYSPYAIELSRISADTTVAEVQTLANTRDVELRHNALSYTLEDVLNAIESHLRSLPGSTLQRLAPDSSSHPNFVSVKAFFDTWESAKSARDSLSGRIFRPGFPSLRVFLSDPYRFVLTLDENQYNSQKAQWSELCEGKRKEVTIQTRTVDRGRRRSVIITLFGRDKKMVGALKVRIEGMAAGQRLDASYWHPVFKYFKYLEFFDDLYHSTGAYFRSDWKHSCLTASGSTDAVEAAKAHIKDEIDRISAEEWTIPLQRRALGFFVREGLAKMKGLLGEENVTLDVNSAKIVLHGADLEEARHHLRQLMDTFMNRNASSSTTASNKDLCPVCYGTVSQPFEIGCQHIYCSSCLRHYILSTFDNHSFPLKCMGNDAACNQPLSLPLIQRFLPHQRFETLMEAAFRSYIDKNPETFKYCNTPGCSQVYRATTSPQVLQCPSCFAEVCTACYNEGHTGMTCAERRVHKDAGEQEQLLRQWATKRGVKRCPSCQAWVEKTEGCNHMSCVFDEISVYDHMNEVHGGISNGPQAAAGRPDRNNVPDVVDVIGGPAAAAAEQMAKVRRIQAGRIAAQVIGRPANPVPVVEGQGTRLGQRIREITIQTRIRLLEEEARRREAERRLEEGRLEEIRRLQRERERELRMEREVEERRRQEAAVRNYHMQRQILREREDARMIEEEARIIEEVRRREAEENKGWCTIM</sequence>
<protein>
    <recommendedName>
        <fullName evidence="2">RBR-type E3 ubiquitin transferase</fullName>
        <ecNumber evidence="2">2.3.2.31</ecNumber>
    </recommendedName>
</protein>
<evidence type="ECO:0000256" key="2">
    <source>
        <dbReference type="ARBA" id="ARBA00012251"/>
    </source>
</evidence>